<name>A0A2R6WM06_MARPO</name>
<accession>A0A2R6WM06</accession>
<keyword evidence="2" id="KW-1185">Reference proteome</keyword>
<protein>
    <submittedName>
        <fullName evidence="1">Uncharacterized protein</fullName>
    </submittedName>
</protein>
<proteinExistence type="predicted"/>
<reference evidence="2" key="1">
    <citation type="journal article" date="2017" name="Cell">
        <title>Insights into land plant evolution garnered from the Marchantia polymorpha genome.</title>
        <authorList>
            <person name="Bowman J.L."/>
            <person name="Kohchi T."/>
            <person name="Yamato K.T."/>
            <person name="Jenkins J."/>
            <person name="Shu S."/>
            <person name="Ishizaki K."/>
            <person name="Yamaoka S."/>
            <person name="Nishihama R."/>
            <person name="Nakamura Y."/>
            <person name="Berger F."/>
            <person name="Adam C."/>
            <person name="Aki S.S."/>
            <person name="Althoff F."/>
            <person name="Araki T."/>
            <person name="Arteaga-Vazquez M.A."/>
            <person name="Balasubrmanian S."/>
            <person name="Barry K."/>
            <person name="Bauer D."/>
            <person name="Boehm C.R."/>
            <person name="Briginshaw L."/>
            <person name="Caballero-Perez J."/>
            <person name="Catarino B."/>
            <person name="Chen F."/>
            <person name="Chiyoda S."/>
            <person name="Chovatia M."/>
            <person name="Davies K.M."/>
            <person name="Delmans M."/>
            <person name="Demura T."/>
            <person name="Dierschke T."/>
            <person name="Dolan L."/>
            <person name="Dorantes-Acosta A.E."/>
            <person name="Eklund D.M."/>
            <person name="Florent S.N."/>
            <person name="Flores-Sandoval E."/>
            <person name="Fujiyama A."/>
            <person name="Fukuzawa H."/>
            <person name="Galik B."/>
            <person name="Grimanelli D."/>
            <person name="Grimwood J."/>
            <person name="Grossniklaus U."/>
            <person name="Hamada T."/>
            <person name="Haseloff J."/>
            <person name="Hetherington A.J."/>
            <person name="Higo A."/>
            <person name="Hirakawa Y."/>
            <person name="Hundley H.N."/>
            <person name="Ikeda Y."/>
            <person name="Inoue K."/>
            <person name="Inoue S.I."/>
            <person name="Ishida S."/>
            <person name="Jia Q."/>
            <person name="Kakita M."/>
            <person name="Kanazawa T."/>
            <person name="Kawai Y."/>
            <person name="Kawashima T."/>
            <person name="Kennedy M."/>
            <person name="Kinose K."/>
            <person name="Kinoshita T."/>
            <person name="Kohara Y."/>
            <person name="Koide E."/>
            <person name="Komatsu K."/>
            <person name="Kopischke S."/>
            <person name="Kubo M."/>
            <person name="Kyozuka J."/>
            <person name="Lagercrantz U."/>
            <person name="Lin S.S."/>
            <person name="Lindquist E."/>
            <person name="Lipzen A.M."/>
            <person name="Lu C.W."/>
            <person name="De Luna E."/>
            <person name="Martienssen R.A."/>
            <person name="Minamino N."/>
            <person name="Mizutani M."/>
            <person name="Mizutani M."/>
            <person name="Mochizuki N."/>
            <person name="Monte I."/>
            <person name="Mosher R."/>
            <person name="Nagasaki H."/>
            <person name="Nakagami H."/>
            <person name="Naramoto S."/>
            <person name="Nishitani K."/>
            <person name="Ohtani M."/>
            <person name="Okamoto T."/>
            <person name="Okumura M."/>
            <person name="Phillips J."/>
            <person name="Pollak B."/>
            <person name="Reinders A."/>
            <person name="Rovekamp M."/>
            <person name="Sano R."/>
            <person name="Sawa S."/>
            <person name="Schmid M.W."/>
            <person name="Shirakawa M."/>
            <person name="Solano R."/>
            <person name="Spunde A."/>
            <person name="Suetsugu N."/>
            <person name="Sugano S."/>
            <person name="Sugiyama A."/>
            <person name="Sun R."/>
            <person name="Suzuki Y."/>
            <person name="Takenaka M."/>
            <person name="Takezawa D."/>
            <person name="Tomogane H."/>
            <person name="Tsuzuki M."/>
            <person name="Ueda T."/>
            <person name="Umeda M."/>
            <person name="Ward J.M."/>
            <person name="Watanabe Y."/>
            <person name="Yazaki K."/>
            <person name="Yokoyama R."/>
            <person name="Yoshitake Y."/>
            <person name="Yotsui I."/>
            <person name="Zachgo S."/>
            <person name="Schmutz J."/>
        </authorList>
    </citation>
    <scope>NUCLEOTIDE SEQUENCE [LARGE SCALE GENOMIC DNA]</scope>
    <source>
        <strain evidence="2">Tak-1</strain>
    </source>
</reference>
<dbReference type="Proteomes" id="UP000244005">
    <property type="component" value="Unassembled WGS sequence"/>
</dbReference>
<sequence>MKIECHAFRLQTVDETVTAAYRREIWVRVQTRNPHRSAGLRATTNRLHNQGNQRRRFQRFYRNDVLDIQGRKSICLSSRYIHTVMQNSFVDLLAC</sequence>
<gene>
    <name evidence="1" type="ORF">MARPO_0075s0014</name>
</gene>
<dbReference type="EMBL" id="KZ772747">
    <property type="protein sequence ID" value="PTQ34887.1"/>
    <property type="molecule type" value="Genomic_DNA"/>
</dbReference>
<dbReference type="AlphaFoldDB" id="A0A2R6WM06"/>
<organism evidence="1 2">
    <name type="scientific">Marchantia polymorpha</name>
    <name type="common">Common liverwort</name>
    <name type="synonym">Marchantia aquatica</name>
    <dbReference type="NCBI Taxonomy" id="3197"/>
    <lineage>
        <taxon>Eukaryota</taxon>
        <taxon>Viridiplantae</taxon>
        <taxon>Streptophyta</taxon>
        <taxon>Embryophyta</taxon>
        <taxon>Marchantiophyta</taxon>
        <taxon>Marchantiopsida</taxon>
        <taxon>Marchantiidae</taxon>
        <taxon>Marchantiales</taxon>
        <taxon>Marchantiaceae</taxon>
        <taxon>Marchantia</taxon>
    </lineage>
</organism>
<evidence type="ECO:0000313" key="2">
    <source>
        <dbReference type="Proteomes" id="UP000244005"/>
    </source>
</evidence>
<evidence type="ECO:0000313" key="1">
    <source>
        <dbReference type="EMBL" id="PTQ34887.1"/>
    </source>
</evidence>